<dbReference type="PATRIC" id="fig|1116213.3.peg.401"/>
<gene>
    <name evidence="1" type="ORF">MHM_03740</name>
</gene>
<accession>G8C3J4</accession>
<reference evidence="1" key="1">
    <citation type="submission" date="2011-11" db="EMBL/GenBank/DDBJ databases">
        <title>Complete genome sequence of Candidatus Mycoplasma haemominutum.</title>
        <authorList>
            <person name="Barker E.N."/>
            <person name="Darby A.C."/>
            <person name="Helps C.R."/>
            <person name="Peters I.R."/>
            <person name="Hughes M.A."/>
            <person name="Radford A.D."/>
            <person name="Novacco M."/>
            <person name="Boretti F."/>
            <person name="Hofmann-Lehmann R."/>
            <person name="Tasker S."/>
        </authorList>
    </citation>
    <scope>NUCLEOTIDE SEQUENCE</scope>
    <source>
        <strain evidence="1">Birmingham 1</strain>
    </source>
</reference>
<dbReference type="AlphaFoldDB" id="G8C3J4"/>
<dbReference type="KEGG" id="mhb:MHM_03740"/>
<sequence>MDVRTYLKTTVLSLNSRVRLVLPAGILLAGAGSSLSSVTNFSTPSLFFGGGGAVNFLCLNGEAGIVTQELELETEKPSNLSSKEYRNRDNFSLASAPQVLELQHQVETQKSQSSVVNIFREAKKEVKVRDIERQSISQARTTSAGVTAKDYQGFKSGVDKVRGFRAGTSNIQKLSIEEKKIISDFFSKFEHLDRESQKYFEELEKVQGESREAQELTKKLQLSTYVESLQKIGFFNQDLNLFEKQTSFKPNKMNSHYHYSANRAPDKNKAKSTWGSWMEQHPYYSFFEEEGKWLGAVDKISDAWKSYYSYMNNSSRTAISFFSMGSFGAGDKGKLEKAIDDAKAELELQIGTKLMNIMKRS</sequence>
<proteinExistence type="predicted"/>
<dbReference type="EMBL" id="HE613254">
    <property type="protein sequence ID" value="CCE66892.1"/>
    <property type="molecule type" value="Genomic_DNA"/>
</dbReference>
<evidence type="ECO:0000313" key="1">
    <source>
        <dbReference type="EMBL" id="CCE66892.1"/>
    </source>
</evidence>
<protein>
    <submittedName>
        <fullName evidence="1">Uncharacterized protein</fullName>
    </submittedName>
</protein>
<dbReference type="HOGENOM" id="CLU_841139_0_0_14"/>
<dbReference type="RefSeq" id="WP_015511757.1">
    <property type="nucleotide sequence ID" value="NC_021007.1"/>
</dbReference>
<name>G8C3J4_9MOLU</name>
<organism evidence="1">
    <name type="scientific">Candidatus Mycoplasma haematominutum 'Birmingham 1'</name>
    <dbReference type="NCBI Taxonomy" id="1116213"/>
    <lineage>
        <taxon>Bacteria</taxon>
        <taxon>Bacillati</taxon>
        <taxon>Mycoplasmatota</taxon>
        <taxon>Mollicutes</taxon>
        <taxon>Mycoplasmataceae</taxon>
        <taxon>Mycoplasma</taxon>
    </lineage>
</organism>
<reference evidence="1" key="2">
    <citation type="submission" date="2011-11" db="EMBL/GenBank/DDBJ databases">
        <authorList>
            <person name="Barker E."/>
        </authorList>
    </citation>
    <scope>NUCLEOTIDE SEQUENCE</scope>
    <source>
        <strain evidence="1">Birmingham 1</strain>
    </source>
</reference>